<feature type="chain" id="PRO_5045916245" evidence="1">
    <location>
        <begin position="24"/>
        <end position="299"/>
    </location>
</feature>
<dbReference type="EMBL" id="JBEUOH010000023">
    <property type="protein sequence ID" value="KAL0861235.1"/>
    <property type="molecule type" value="Genomic_DNA"/>
</dbReference>
<evidence type="ECO:0000256" key="1">
    <source>
        <dbReference type="SAM" id="SignalP"/>
    </source>
</evidence>
<keyword evidence="3" id="KW-1185">Reference proteome</keyword>
<organism evidence="2 3">
    <name type="scientific">Loxostege sticticalis</name>
    <name type="common">Beet webworm moth</name>
    <dbReference type="NCBI Taxonomy" id="481309"/>
    <lineage>
        <taxon>Eukaryota</taxon>
        <taxon>Metazoa</taxon>
        <taxon>Ecdysozoa</taxon>
        <taxon>Arthropoda</taxon>
        <taxon>Hexapoda</taxon>
        <taxon>Insecta</taxon>
        <taxon>Pterygota</taxon>
        <taxon>Neoptera</taxon>
        <taxon>Endopterygota</taxon>
        <taxon>Lepidoptera</taxon>
        <taxon>Glossata</taxon>
        <taxon>Ditrysia</taxon>
        <taxon>Pyraloidea</taxon>
        <taxon>Crambidae</taxon>
        <taxon>Pyraustinae</taxon>
        <taxon>Loxostege</taxon>
    </lineage>
</organism>
<sequence length="299" mass="35060">MICLNKCCDILVVLLSIICLQECTTNLFENIDPQYHLVSEAYSIAKNLFNQGRNNYHRLKSKSLQTIDTFLDLVQIMNEEMARELRSAVVKFYKIRYFHDFTNYVISLEEMIDITEHCLIDPVEKLTQIREQYHAVIKNFEDVRHFDTVNKCHKELPDEVAATHCILHQAVLFNETMQESLVSIVEIKTRQHAQDMNSSLYYVQKCLRDFVPKFFEQLLLDAYTDKCGYLRVVNASIADLVNDKWRNNITVFLEKWSPLVKLLKERYQAPPPQQSLKDPLFLTLFAANLSSVDIFKTLY</sequence>
<gene>
    <name evidence="2" type="ORF">ABMA27_008802</name>
</gene>
<protein>
    <submittedName>
        <fullName evidence="2">Uncharacterized protein</fullName>
    </submittedName>
</protein>
<proteinExistence type="predicted"/>
<reference evidence="2 3" key="1">
    <citation type="submission" date="2024-06" db="EMBL/GenBank/DDBJ databases">
        <title>A chromosome-level genome assembly of beet webworm, Loxostege sticticalis.</title>
        <authorList>
            <person name="Zhang Y."/>
        </authorList>
    </citation>
    <scope>NUCLEOTIDE SEQUENCE [LARGE SCALE GENOMIC DNA]</scope>
    <source>
        <strain evidence="2">AQ026</strain>
        <tissue evidence="2">Whole body</tissue>
    </source>
</reference>
<accession>A0ABR3H8V4</accession>
<keyword evidence="1" id="KW-0732">Signal</keyword>
<dbReference type="Proteomes" id="UP001549920">
    <property type="component" value="Unassembled WGS sequence"/>
</dbReference>
<comment type="caution">
    <text evidence="2">The sequence shown here is derived from an EMBL/GenBank/DDBJ whole genome shotgun (WGS) entry which is preliminary data.</text>
</comment>
<name>A0ABR3H8V4_LOXSC</name>
<evidence type="ECO:0000313" key="2">
    <source>
        <dbReference type="EMBL" id="KAL0861235.1"/>
    </source>
</evidence>
<feature type="signal peptide" evidence="1">
    <location>
        <begin position="1"/>
        <end position="23"/>
    </location>
</feature>
<evidence type="ECO:0000313" key="3">
    <source>
        <dbReference type="Proteomes" id="UP001549920"/>
    </source>
</evidence>